<proteinExistence type="predicted"/>
<accession>A0ABQ3IFR0</accession>
<dbReference type="RefSeq" id="WP_191243134.1">
    <property type="nucleotide sequence ID" value="NZ_BNAU01000001.1"/>
</dbReference>
<dbReference type="Gene3D" id="3.10.180.10">
    <property type="entry name" value="2,3-Dihydroxybiphenyl 1,2-Dioxygenase, domain 1"/>
    <property type="match status" value="1"/>
</dbReference>
<name>A0ABQ3IFR0_9PSEU</name>
<gene>
    <name evidence="1" type="ORF">GCM10017786_08460</name>
</gene>
<evidence type="ECO:0000313" key="1">
    <source>
        <dbReference type="EMBL" id="GHE80591.1"/>
    </source>
</evidence>
<dbReference type="Proteomes" id="UP000605897">
    <property type="component" value="Unassembled WGS sequence"/>
</dbReference>
<sequence length="71" mass="7814">MQIELIEYANPVRPESRLGGERARIEHVAFDVEDAQRAHAALTARGAEADGGLRVRADCTTFFTTPARAME</sequence>
<dbReference type="InterPro" id="IPR029068">
    <property type="entry name" value="Glyas_Bleomycin-R_OHBP_Dase"/>
</dbReference>
<organism evidence="1 2">
    <name type="scientific">Amycolatopsis deserti</name>
    <dbReference type="NCBI Taxonomy" id="185696"/>
    <lineage>
        <taxon>Bacteria</taxon>
        <taxon>Bacillati</taxon>
        <taxon>Actinomycetota</taxon>
        <taxon>Actinomycetes</taxon>
        <taxon>Pseudonocardiales</taxon>
        <taxon>Pseudonocardiaceae</taxon>
        <taxon>Amycolatopsis</taxon>
    </lineage>
</organism>
<keyword evidence="2" id="KW-1185">Reference proteome</keyword>
<reference evidence="2" key="1">
    <citation type="journal article" date="2019" name="Int. J. Syst. Evol. Microbiol.">
        <title>The Global Catalogue of Microorganisms (GCM) 10K type strain sequencing project: providing services to taxonomists for standard genome sequencing and annotation.</title>
        <authorList>
            <consortium name="The Broad Institute Genomics Platform"/>
            <consortium name="The Broad Institute Genome Sequencing Center for Infectious Disease"/>
            <person name="Wu L."/>
            <person name="Ma J."/>
        </authorList>
    </citation>
    <scope>NUCLEOTIDE SEQUENCE [LARGE SCALE GENOMIC DNA]</scope>
    <source>
        <strain evidence="2">CGMCC 4.7677</strain>
    </source>
</reference>
<evidence type="ECO:0008006" key="3">
    <source>
        <dbReference type="Google" id="ProtNLM"/>
    </source>
</evidence>
<comment type="caution">
    <text evidence="1">The sequence shown here is derived from an EMBL/GenBank/DDBJ whole genome shotgun (WGS) entry which is preliminary data.</text>
</comment>
<dbReference type="EMBL" id="BNAU01000001">
    <property type="protein sequence ID" value="GHE80591.1"/>
    <property type="molecule type" value="Genomic_DNA"/>
</dbReference>
<evidence type="ECO:0000313" key="2">
    <source>
        <dbReference type="Proteomes" id="UP000605897"/>
    </source>
</evidence>
<dbReference type="SUPFAM" id="SSF54593">
    <property type="entry name" value="Glyoxalase/Bleomycin resistance protein/Dihydroxybiphenyl dioxygenase"/>
    <property type="match status" value="1"/>
</dbReference>
<protein>
    <recommendedName>
        <fullName evidence="3">VOC domain-containing protein</fullName>
    </recommendedName>
</protein>